<dbReference type="InterPro" id="IPR041380">
    <property type="entry name" value="Acetyltransf_17"/>
</dbReference>
<dbReference type="GO" id="GO:0034069">
    <property type="term" value="F:aminoglycoside N-acetyltransferase activity"/>
    <property type="evidence" value="ECO:0007669"/>
    <property type="project" value="TreeGrafter"/>
</dbReference>
<dbReference type="Gene3D" id="3.40.630.30">
    <property type="match status" value="2"/>
</dbReference>
<comment type="caution">
    <text evidence="2">The sequence shown here is derived from an EMBL/GenBank/DDBJ whole genome shotgun (WGS) entry which is preliminary data.</text>
</comment>
<feature type="domain" description="N-acetyltransferase" evidence="1">
    <location>
        <begin position="3"/>
        <end position="147"/>
    </location>
</feature>
<dbReference type="SUPFAM" id="SSF55729">
    <property type="entry name" value="Acyl-CoA N-acyltransferases (Nat)"/>
    <property type="match status" value="1"/>
</dbReference>
<protein>
    <submittedName>
        <fullName evidence="2">GNAT family N-acetyltransferase</fullName>
    </submittedName>
</protein>
<dbReference type="GO" id="GO:0030649">
    <property type="term" value="P:aminoglycoside antibiotic catabolic process"/>
    <property type="evidence" value="ECO:0007669"/>
    <property type="project" value="TreeGrafter"/>
</dbReference>
<dbReference type="PROSITE" id="PS51186">
    <property type="entry name" value="GNAT"/>
    <property type="match status" value="1"/>
</dbReference>
<evidence type="ECO:0000259" key="1">
    <source>
        <dbReference type="PROSITE" id="PS51186"/>
    </source>
</evidence>
<dbReference type="InterPro" id="IPR036527">
    <property type="entry name" value="SCP2_sterol-bd_dom_sf"/>
</dbReference>
<dbReference type="Pfam" id="PF13527">
    <property type="entry name" value="Acetyltransf_9"/>
    <property type="match status" value="1"/>
</dbReference>
<dbReference type="Pfam" id="PF13530">
    <property type="entry name" value="SCP2_2"/>
    <property type="match status" value="1"/>
</dbReference>
<dbReference type="EMBL" id="RCZM01000001">
    <property type="protein sequence ID" value="TPG19216.1"/>
    <property type="molecule type" value="Genomic_DNA"/>
</dbReference>
<gene>
    <name evidence="2" type="ORF">EAH86_01520</name>
</gene>
<sequence length="387" mass="41227">MSLDFRPLTESDLDAMLDVRVRAFGPMSGSGAGLWRAVNTELIADGRQFGVFDGDQMAGCGKARGFEQAWHGRLVPMAGMAGITVLPEFRGRGVGTRLMRGLSEVSVARGEPISALYPATVPVYRHLGWELVGAQSRYALPAAQLRTLGGDTRLRRVGTDDIPELRELCAAALRGGRVSGPLLWPENEWLRRVTDAETFIYRADDGVVVYGWHGSDLLVHFLWGATESTLRSLWAVVGSGSSVAKTVHAYLSPDDPLFWLLPEEAGHEVEQHGWMLRILDVAAALTARGYPAGVDGSFTFSVADGQGDADAGGYRLTVGSGEGTVERTPAAQPEALRLTSRGLAALYAGRPLAAIKAAGLGSGGDSGAAELIDSVFATSTAYLTDYF</sequence>
<evidence type="ECO:0000313" key="3">
    <source>
        <dbReference type="Proteomes" id="UP000317722"/>
    </source>
</evidence>
<dbReference type="Pfam" id="PF17668">
    <property type="entry name" value="Acetyltransf_17"/>
    <property type="match status" value="1"/>
</dbReference>
<keyword evidence="3" id="KW-1185">Reference proteome</keyword>
<name>A0A502D531_9MICO</name>
<dbReference type="Proteomes" id="UP000317722">
    <property type="component" value="Unassembled WGS sequence"/>
</dbReference>
<dbReference type="InterPro" id="IPR000182">
    <property type="entry name" value="GNAT_dom"/>
</dbReference>
<dbReference type="SUPFAM" id="SSF55718">
    <property type="entry name" value="SCP-like"/>
    <property type="match status" value="1"/>
</dbReference>
<dbReference type="PANTHER" id="PTHR37817">
    <property type="entry name" value="N-ACETYLTRANSFERASE EIS"/>
    <property type="match status" value="1"/>
</dbReference>
<dbReference type="InterPro" id="IPR016181">
    <property type="entry name" value="Acyl_CoA_acyltransferase"/>
</dbReference>
<dbReference type="AlphaFoldDB" id="A0A502D531"/>
<reference evidence="2 3" key="1">
    <citation type="journal article" date="2019" name="Environ. Microbiol.">
        <title>Species interactions and distinct microbial communities in high Arctic permafrost affected cryosols are associated with the CH4 and CO2 gas fluxes.</title>
        <authorList>
            <person name="Altshuler I."/>
            <person name="Hamel J."/>
            <person name="Turney S."/>
            <person name="Magnuson E."/>
            <person name="Levesque R."/>
            <person name="Greer C."/>
            <person name="Whyte L.G."/>
        </authorList>
    </citation>
    <scope>NUCLEOTIDE SEQUENCE [LARGE SCALE GENOMIC DNA]</scope>
    <source>
        <strain evidence="2 3">S9.3A</strain>
    </source>
</reference>
<dbReference type="InterPro" id="IPR051554">
    <property type="entry name" value="Acetyltransferase_Eis"/>
</dbReference>
<dbReference type="OrthoDB" id="3498897at2"/>
<proteinExistence type="predicted"/>
<keyword evidence="2" id="KW-0808">Transferase</keyword>
<dbReference type="PANTHER" id="PTHR37817:SF1">
    <property type="entry name" value="N-ACETYLTRANSFERASE EIS"/>
    <property type="match status" value="1"/>
</dbReference>
<evidence type="ECO:0000313" key="2">
    <source>
        <dbReference type="EMBL" id="TPG19216.1"/>
    </source>
</evidence>
<dbReference type="CDD" id="cd04301">
    <property type="entry name" value="NAT_SF"/>
    <property type="match status" value="1"/>
</dbReference>
<dbReference type="Gene3D" id="3.30.1050.10">
    <property type="entry name" value="SCP2 sterol-binding domain"/>
    <property type="match status" value="1"/>
</dbReference>
<organism evidence="2 3">
    <name type="scientific">Pedococcus bigeumensis</name>
    <dbReference type="NCBI Taxonomy" id="433644"/>
    <lineage>
        <taxon>Bacteria</taxon>
        <taxon>Bacillati</taxon>
        <taxon>Actinomycetota</taxon>
        <taxon>Actinomycetes</taxon>
        <taxon>Micrococcales</taxon>
        <taxon>Intrasporangiaceae</taxon>
        <taxon>Pedococcus</taxon>
    </lineage>
</organism>
<dbReference type="RefSeq" id="WP_140736860.1">
    <property type="nucleotide sequence ID" value="NZ_RCZM01000001.1"/>
</dbReference>
<accession>A0A502D531</accession>
<dbReference type="InterPro" id="IPR025559">
    <property type="entry name" value="Eis_dom"/>
</dbReference>